<organism evidence="6 7">
    <name type="scientific">Bacillus mesophilus</name>
    <dbReference type="NCBI Taxonomy" id="1808955"/>
    <lineage>
        <taxon>Bacteria</taxon>
        <taxon>Bacillati</taxon>
        <taxon>Bacillota</taxon>
        <taxon>Bacilli</taxon>
        <taxon>Bacillales</taxon>
        <taxon>Bacillaceae</taxon>
        <taxon>Bacillus</taxon>
    </lineage>
</organism>
<dbReference type="SUPFAM" id="SSF48452">
    <property type="entry name" value="TPR-like"/>
    <property type="match status" value="5"/>
</dbReference>
<feature type="repeat" description="TPR" evidence="3">
    <location>
        <begin position="739"/>
        <end position="772"/>
    </location>
</feature>
<keyword evidence="1" id="KW-0677">Repeat</keyword>
<dbReference type="PROSITE" id="PS50005">
    <property type="entry name" value="TPR"/>
    <property type="match status" value="4"/>
</dbReference>
<name>A0A6M0Q7P8_9BACI</name>
<dbReference type="Pfam" id="PF13181">
    <property type="entry name" value="TPR_8"/>
    <property type="match status" value="1"/>
</dbReference>
<comment type="caution">
    <text evidence="6">The sequence shown here is derived from an EMBL/GenBank/DDBJ whole genome shotgun (WGS) entry which is preliminary data.</text>
</comment>
<dbReference type="InterPro" id="IPR039564">
    <property type="entry name" value="Peptidase_C39-like"/>
</dbReference>
<accession>A0A6M0Q7P8</accession>
<dbReference type="PANTHER" id="PTHR12558">
    <property type="entry name" value="CELL DIVISION CYCLE 16,23,27"/>
    <property type="match status" value="1"/>
</dbReference>
<feature type="coiled-coil region" evidence="4">
    <location>
        <begin position="953"/>
        <end position="980"/>
    </location>
</feature>
<evidence type="ECO:0000256" key="1">
    <source>
        <dbReference type="ARBA" id="ARBA00022737"/>
    </source>
</evidence>
<evidence type="ECO:0000259" key="5">
    <source>
        <dbReference type="Pfam" id="PF13529"/>
    </source>
</evidence>
<feature type="repeat" description="TPR" evidence="3">
    <location>
        <begin position="916"/>
        <end position="949"/>
    </location>
</feature>
<dbReference type="SMART" id="SM00028">
    <property type="entry name" value="TPR"/>
    <property type="match status" value="13"/>
</dbReference>
<dbReference type="EMBL" id="JAAIWM010000003">
    <property type="protein sequence ID" value="NEY72371.1"/>
    <property type="molecule type" value="Genomic_DNA"/>
</dbReference>
<evidence type="ECO:0000313" key="7">
    <source>
        <dbReference type="Proteomes" id="UP000481043"/>
    </source>
</evidence>
<proteinExistence type="predicted"/>
<dbReference type="PANTHER" id="PTHR12558:SF13">
    <property type="entry name" value="CELL DIVISION CYCLE PROTEIN 27 HOMOLOG"/>
    <property type="match status" value="1"/>
</dbReference>
<evidence type="ECO:0000256" key="4">
    <source>
        <dbReference type="SAM" id="Coils"/>
    </source>
</evidence>
<dbReference type="Pfam" id="PF13432">
    <property type="entry name" value="TPR_16"/>
    <property type="match status" value="1"/>
</dbReference>
<dbReference type="InterPro" id="IPR013105">
    <property type="entry name" value="TPR_2"/>
</dbReference>
<keyword evidence="2 3" id="KW-0802">TPR repeat</keyword>
<dbReference type="Pfam" id="PF13529">
    <property type="entry name" value="Peptidase_C39_2"/>
    <property type="match status" value="1"/>
</dbReference>
<protein>
    <submittedName>
        <fullName evidence="6">Tetratricopeptide repeat protein</fullName>
    </submittedName>
</protein>
<gene>
    <name evidence="6" type="ORF">G4D63_11600</name>
</gene>
<dbReference type="Gene3D" id="3.90.70.10">
    <property type="entry name" value="Cysteine proteinases"/>
    <property type="match status" value="1"/>
</dbReference>
<evidence type="ECO:0000256" key="3">
    <source>
        <dbReference type="PROSITE-ProRule" id="PRU00339"/>
    </source>
</evidence>
<keyword evidence="4" id="KW-0175">Coiled coil</keyword>
<evidence type="ECO:0000313" key="6">
    <source>
        <dbReference type="EMBL" id="NEY72371.1"/>
    </source>
</evidence>
<dbReference type="Pfam" id="PF07719">
    <property type="entry name" value="TPR_2"/>
    <property type="match status" value="1"/>
</dbReference>
<evidence type="ECO:0000256" key="2">
    <source>
        <dbReference type="ARBA" id="ARBA00022803"/>
    </source>
</evidence>
<dbReference type="InterPro" id="IPR011990">
    <property type="entry name" value="TPR-like_helical_dom_sf"/>
</dbReference>
<sequence>MAVITNLDYVVDQISGGLEENNYQQVVPLAVSIINECREMPISELRKWMDRLDDESMMHVVRAFDAGLMERYSQFLIRYRYKNHPSSLSRIMYSYELMDKSQFVQVEELLLQILTEEADTLNVRELRYAYHAMINVLVEMRRFNEASKYLNKLAEIADEPIHDRFSNYYLSLGDWEKAEYYANKGLEECRKPQYSYLILQTIYTAQGKIEEALELINKGIEQVPYYMPLYLEKAKKLRQLNEVTSFLDIKKQIDEYSPYQLYRTILNYSFGVMLYQHTEFDQFIPFAKEHAKIFKGTPYELADSPLSLEKIVKLPTKTRLQKYNYCVPATLEMLLERYGVQRNQDEIAQQVYHISGSSLNATTKYLDSNGMASQHFFGSVELFKQLTDKNVSVFISVNYPTSSHVQLLVGYDENLKAFYIQDPSIADVITISYQDLEKEYGNNQVHSIAVIPKKEATKLEILSKEQHQLVEEMLYFLDSLEKNDDNVKKQFYTFVEKNKHHLYVAATAVRLLHLEEEESLLTSCVQSIKTSYGEVDYFHLVCAQAYVKAGKYPEARNLLEKVEKKRSHFYYYLQGRILYDQDQYRDAINHFKEAINLEPDHYDSWSYLAICHHCIEETEIALNYSGASLDINSRDYWNRMNHGMLLFDTDQFDEARQLYNEILRDFKYDAYAWFERARCDRRLEKPRRAIRGLRVAKKLLPSAPFPYIEMANILAFTYQNTVEAVTGLKLGLKKVKDSYLLYMKMGEIYEEDGSLKKAKKVYEEARQQHPKDSSPLLALIKVMSQLNQSEEAITLLKEQSDIFTEDLEFLMTGGEWLFTTSEKEEDKELSLKWVEAGILLADRSDNISAACDLYVRLIEETPFNERGREVLQHLLKDKYPDRIDLICYIGCLFEKDGKVETAIEYYNHALSINEDTFPLYRLGEVCISQDDFEGAKHYYKEALKLDPMFTAAYIRLASIAEEEENQKEEYNNLFQILKVSPFDLNLSHFAHLSAQLGKLTEVVEYVQSIQGQVEESWRLYVLAQCANADGNLELQQQYLESALNIDPHHSALLENYAAVLLQQKRYDDSLSIILQLLARGVEQRDLYVHLVDYIVETKVWKKSCIRMINELDFSPSEKSLVCMFTAYELEQRLLQLKQKETTWIQSFAHTKEVKLYEQNVIELYRMGYTVDSENLQTLIWLFEYYNSQGEIDKTIREANAVMDKGWSFDLGYYLAQTLINKYLEVEHKEKEKAYLRAEEYLHACLEEQPEHPGVHYILGRLYHEWNQLDQAERELEIAIALDPSDADFYYESSRVQEKLGKFQQAEELARMTIQLKPQFLLGYNQVSILLHQQGRTQEALEVIEELLELDNEIPIAHYNKACYLSILGEQLEVAFEHLRISIENDADGYFKNLSKDDTDLENLRMNAVTSQRVKRLLR</sequence>
<dbReference type="Gene3D" id="1.25.40.10">
    <property type="entry name" value="Tetratricopeptide repeat domain"/>
    <property type="match status" value="6"/>
</dbReference>
<dbReference type="RefSeq" id="WP_163179817.1">
    <property type="nucleotide sequence ID" value="NZ_JAAIWM010000003.1"/>
</dbReference>
<feature type="repeat" description="TPR" evidence="3">
    <location>
        <begin position="1252"/>
        <end position="1285"/>
    </location>
</feature>
<feature type="repeat" description="TPR" evidence="3">
    <location>
        <begin position="568"/>
        <end position="601"/>
    </location>
</feature>
<feature type="domain" description="Peptidase C39-like" evidence="5">
    <location>
        <begin position="321"/>
        <end position="423"/>
    </location>
</feature>
<keyword evidence="7" id="KW-1185">Reference proteome</keyword>
<dbReference type="InterPro" id="IPR019734">
    <property type="entry name" value="TPR_rpt"/>
</dbReference>
<reference evidence="6 7" key="1">
    <citation type="submission" date="2020-02" db="EMBL/GenBank/DDBJ databases">
        <title>Bacillus aquiflavi sp. nov., isolated from yellow water of strong flavor Chinese baijiu in Yibin region of China.</title>
        <authorList>
            <person name="Xie J."/>
        </authorList>
    </citation>
    <scope>NUCLEOTIDE SEQUENCE [LARGE SCALE GENOMIC DNA]</scope>
    <source>
        <strain evidence="6 7">SA4</strain>
    </source>
</reference>
<dbReference type="Pfam" id="PF14559">
    <property type="entry name" value="TPR_19"/>
    <property type="match status" value="2"/>
</dbReference>
<dbReference type="Pfam" id="PF12895">
    <property type="entry name" value="ANAPC3"/>
    <property type="match status" value="1"/>
</dbReference>
<dbReference type="Proteomes" id="UP000481043">
    <property type="component" value="Unassembled WGS sequence"/>
</dbReference>